<accession>A0ABW3C8X2</accession>
<reference evidence="2" key="1">
    <citation type="journal article" date="2019" name="Int. J. Syst. Evol. Microbiol.">
        <title>The Global Catalogue of Microorganisms (GCM) 10K type strain sequencing project: providing services to taxonomists for standard genome sequencing and annotation.</title>
        <authorList>
            <consortium name="The Broad Institute Genomics Platform"/>
            <consortium name="The Broad Institute Genome Sequencing Center for Infectious Disease"/>
            <person name="Wu L."/>
            <person name="Ma J."/>
        </authorList>
    </citation>
    <scope>NUCLEOTIDE SEQUENCE [LARGE SCALE GENOMIC DNA]</scope>
    <source>
        <strain evidence="2">JCM 31696</strain>
    </source>
</reference>
<proteinExistence type="predicted"/>
<gene>
    <name evidence="1" type="ORF">ACFQ07_01880</name>
</gene>
<dbReference type="Proteomes" id="UP001597083">
    <property type="component" value="Unassembled WGS sequence"/>
</dbReference>
<name>A0ABW3C8X2_9ACTN</name>
<keyword evidence="2" id="KW-1185">Reference proteome</keyword>
<dbReference type="EMBL" id="JBHTIR010000206">
    <property type="protein sequence ID" value="MFD0850961.1"/>
    <property type="molecule type" value="Genomic_DNA"/>
</dbReference>
<protein>
    <submittedName>
        <fullName evidence="1">Uncharacterized protein</fullName>
    </submittedName>
</protein>
<comment type="caution">
    <text evidence="1">The sequence shown here is derived from an EMBL/GenBank/DDBJ whole genome shotgun (WGS) entry which is preliminary data.</text>
</comment>
<evidence type="ECO:0000313" key="2">
    <source>
        <dbReference type="Proteomes" id="UP001597083"/>
    </source>
</evidence>
<evidence type="ECO:0000313" key="1">
    <source>
        <dbReference type="EMBL" id="MFD0850961.1"/>
    </source>
</evidence>
<sequence length="118" mass="13038">MAVLDRAVSIPAATRRQQLSRHMIDPQLSKVLDSSRRYDADGIGTYGTSITHIKSVQVVADEGTVRDCQDGRNSGLIYKSSKKKINRGVQETNIKATLKKGTDGRWRVSRYSILGEGC</sequence>
<organism evidence="1 2">
    <name type="scientific">Actinomadura adrarensis</name>
    <dbReference type="NCBI Taxonomy" id="1819600"/>
    <lineage>
        <taxon>Bacteria</taxon>
        <taxon>Bacillati</taxon>
        <taxon>Actinomycetota</taxon>
        <taxon>Actinomycetes</taxon>
        <taxon>Streptosporangiales</taxon>
        <taxon>Thermomonosporaceae</taxon>
        <taxon>Actinomadura</taxon>
    </lineage>
</organism>